<evidence type="ECO:0000256" key="5">
    <source>
        <dbReference type="ARBA" id="ARBA00023049"/>
    </source>
</evidence>
<evidence type="ECO:0000256" key="2">
    <source>
        <dbReference type="ARBA" id="ARBA00022723"/>
    </source>
</evidence>
<evidence type="ECO:0000313" key="7">
    <source>
        <dbReference type="EMBL" id="SIN94552.1"/>
    </source>
</evidence>
<dbReference type="PANTHER" id="PTHR34858:SF1">
    <property type="entry name" value="CYSO-CYSTEINE PEPTIDASE"/>
    <property type="match status" value="1"/>
</dbReference>
<name>A0A1N6FH17_9SPHN</name>
<dbReference type="InterPro" id="IPR028090">
    <property type="entry name" value="JAB_dom_prok"/>
</dbReference>
<keyword evidence="7" id="KW-0647">Proteasome</keyword>
<evidence type="ECO:0000256" key="1">
    <source>
        <dbReference type="ARBA" id="ARBA00022670"/>
    </source>
</evidence>
<sequence>MWAMKLIISSKLMMEMQAMARSASPEEICGLLLGRNNRVDSIRAAKNVAVDRQRHFEIDPAMLITAERDMRNGGMPIVGYYHSHPGNKVEPSPTDAVSAAPDGRIWLIINGTDAAAWQATESGRLLDRFNPVELECPLD</sequence>
<dbReference type="AlphaFoldDB" id="A0A1N6FH17"/>
<accession>A0A1N6FH17</accession>
<dbReference type="Proteomes" id="UP000185192">
    <property type="component" value="Unassembled WGS sequence"/>
</dbReference>
<evidence type="ECO:0000256" key="4">
    <source>
        <dbReference type="ARBA" id="ARBA00022833"/>
    </source>
</evidence>
<keyword evidence="8" id="KW-1185">Reference proteome</keyword>
<dbReference type="Gene3D" id="3.40.140.10">
    <property type="entry name" value="Cytidine Deaminase, domain 2"/>
    <property type="match status" value="1"/>
</dbReference>
<organism evidence="7 8">
    <name type="scientific">Parasphingorhabdus marina DSM 22363</name>
    <dbReference type="NCBI Taxonomy" id="1123272"/>
    <lineage>
        <taxon>Bacteria</taxon>
        <taxon>Pseudomonadati</taxon>
        <taxon>Pseudomonadota</taxon>
        <taxon>Alphaproteobacteria</taxon>
        <taxon>Sphingomonadales</taxon>
        <taxon>Sphingomonadaceae</taxon>
        <taxon>Parasphingorhabdus</taxon>
    </lineage>
</organism>
<evidence type="ECO:0000313" key="8">
    <source>
        <dbReference type="Proteomes" id="UP000185192"/>
    </source>
</evidence>
<keyword evidence="1" id="KW-0645">Protease</keyword>
<dbReference type="GO" id="GO:0008235">
    <property type="term" value="F:metalloexopeptidase activity"/>
    <property type="evidence" value="ECO:0007669"/>
    <property type="project" value="TreeGrafter"/>
</dbReference>
<keyword evidence="3" id="KW-0378">Hydrolase</keyword>
<feature type="domain" description="MPN" evidence="6">
    <location>
        <begin position="6"/>
        <end position="139"/>
    </location>
</feature>
<dbReference type="CDD" id="cd08070">
    <property type="entry name" value="MPN_like"/>
    <property type="match status" value="1"/>
</dbReference>
<evidence type="ECO:0000259" key="6">
    <source>
        <dbReference type="PROSITE" id="PS50249"/>
    </source>
</evidence>
<proteinExistence type="predicted"/>
<dbReference type="SUPFAM" id="SSF102712">
    <property type="entry name" value="JAB1/MPN domain"/>
    <property type="match status" value="1"/>
</dbReference>
<protein>
    <submittedName>
        <fullName evidence="7">Proteasome lid subunit RPN8/RPN11, contains Jab1/MPN metalloenzyme (JAMM) motif</fullName>
    </submittedName>
</protein>
<dbReference type="InterPro" id="IPR000555">
    <property type="entry name" value="JAMM/MPN+_dom"/>
</dbReference>
<reference evidence="8" key="1">
    <citation type="submission" date="2016-11" db="EMBL/GenBank/DDBJ databases">
        <authorList>
            <person name="Varghese N."/>
            <person name="Submissions S."/>
        </authorList>
    </citation>
    <scope>NUCLEOTIDE SEQUENCE [LARGE SCALE GENOMIC DNA]</scope>
    <source>
        <strain evidence="8">DSM 22363</strain>
    </source>
</reference>
<dbReference type="InterPro" id="IPR037518">
    <property type="entry name" value="MPN"/>
</dbReference>
<dbReference type="GO" id="GO:0000502">
    <property type="term" value="C:proteasome complex"/>
    <property type="evidence" value="ECO:0007669"/>
    <property type="project" value="UniProtKB-KW"/>
</dbReference>
<dbReference type="SMART" id="SM00232">
    <property type="entry name" value="JAB_MPN"/>
    <property type="match status" value="1"/>
</dbReference>
<gene>
    <name evidence="7" type="ORF">SAMN02745824_2390</name>
</gene>
<keyword evidence="5" id="KW-0482">Metalloprotease</keyword>
<keyword evidence="4" id="KW-0862">Zinc</keyword>
<dbReference type="PROSITE" id="PS50249">
    <property type="entry name" value="MPN"/>
    <property type="match status" value="1"/>
</dbReference>
<dbReference type="STRING" id="1123272.SAMN02745824_2390"/>
<dbReference type="GO" id="GO:0006508">
    <property type="term" value="P:proteolysis"/>
    <property type="evidence" value="ECO:0007669"/>
    <property type="project" value="UniProtKB-KW"/>
</dbReference>
<keyword evidence="2" id="KW-0479">Metal-binding</keyword>
<dbReference type="PANTHER" id="PTHR34858">
    <property type="entry name" value="CYSO-CYSTEINE PEPTIDASE"/>
    <property type="match status" value="1"/>
</dbReference>
<evidence type="ECO:0000256" key="3">
    <source>
        <dbReference type="ARBA" id="ARBA00022801"/>
    </source>
</evidence>
<dbReference type="Pfam" id="PF14464">
    <property type="entry name" value="Prok-JAB"/>
    <property type="match status" value="1"/>
</dbReference>
<dbReference type="EMBL" id="FSQW01000002">
    <property type="protein sequence ID" value="SIN94552.1"/>
    <property type="molecule type" value="Genomic_DNA"/>
</dbReference>
<dbReference type="GO" id="GO:0008270">
    <property type="term" value="F:zinc ion binding"/>
    <property type="evidence" value="ECO:0007669"/>
    <property type="project" value="TreeGrafter"/>
</dbReference>
<dbReference type="InterPro" id="IPR051929">
    <property type="entry name" value="VirAsm_ModProt"/>
</dbReference>